<reference evidence="4" key="1">
    <citation type="journal article" date="2019" name="Int. J. Syst. Evol. Microbiol.">
        <title>The Global Catalogue of Microorganisms (GCM) 10K type strain sequencing project: providing services to taxonomists for standard genome sequencing and annotation.</title>
        <authorList>
            <consortium name="The Broad Institute Genomics Platform"/>
            <consortium name="The Broad Institute Genome Sequencing Center for Infectious Disease"/>
            <person name="Wu L."/>
            <person name="Ma J."/>
        </authorList>
    </citation>
    <scope>NUCLEOTIDE SEQUENCE [LARGE SCALE GENOMIC DNA]</scope>
    <source>
        <strain evidence="4">JCM 16026</strain>
    </source>
</reference>
<evidence type="ECO:0000313" key="4">
    <source>
        <dbReference type="Proteomes" id="UP001501599"/>
    </source>
</evidence>
<keyword evidence="2" id="KW-0963">Cytoplasm</keyword>
<comment type="caution">
    <text evidence="2">Once thought to be involved in copper homeostasis, experiments in E.coli have shown this is not the case.</text>
</comment>
<evidence type="ECO:0000256" key="2">
    <source>
        <dbReference type="HAMAP-Rule" id="MF_00795"/>
    </source>
</evidence>
<dbReference type="RefSeq" id="WP_344344210.1">
    <property type="nucleotide sequence ID" value="NZ_BAAAQT010000008.1"/>
</dbReference>
<keyword evidence="4" id="KW-1185">Reference proteome</keyword>
<dbReference type="Gene3D" id="3.20.20.380">
    <property type="entry name" value="Copper homeostasis (CutC) domain"/>
    <property type="match status" value="1"/>
</dbReference>
<dbReference type="Pfam" id="PF03932">
    <property type="entry name" value="CutC"/>
    <property type="match status" value="1"/>
</dbReference>
<name>A0ABP5MQV7_9MICO</name>
<dbReference type="EMBL" id="BAAAQT010000008">
    <property type="protein sequence ID" value="GAA2175430.1"/>
    <property type="molecule type" value="Genomic_DNA"/>
</dbReference>
<accession>A0ABP5MQV7</accession>
<dbReference type="SUPFAM" id="SSF110395">
    <property type="entry name" value="CutC-like"/>
    <property type="match status" value="1"/>
</dbReference>
<protein>
    <recommendedName>
        <fullName evidence="2">PF03932 family protein CutC</fullName>
    </recommendedName>
</protein>
<comment type="caution">
    <text evidence="3">The sequence shown here is derived from an EMBL/GenBank/DDBJ whole genome shotgun (WGS) entry which is preliminary data.</text>
</comment>
<comment type="subcellular location">
    <subcellularLocation>
        <location evidence="2">Cytoplasm</location>
    </subcellularLocation>
</comment>
<evidence type="ECO:0000256" key="1">
    <source>
        <dbReference type="ARBA" id="ARBA00007768"/>
    </source>
</evidence>
<dbReference type="PANTHER" id="PTHR12598:SF0">
    <property type="entry name" value="COPPER HOMEOSTASIS PROTEIN CUTC HOMOLOG"/>
    <property type="match status" value="1"/>
</dbReference>
<proteinExistence type="inferred from homology"/>
<organism evidence="3 4">
    <name type="scientific">Agrococcus versicolor</name>
    <dbReference type="NCBI Taxonomy" id="501482"/>
    <lineage>
        <taxon>Bacteria</taxon>
        <taxon>Bacillati</taxon>
        <taxon>Actinomycetota</taxon>
        <taxon>Actinomycetes</taxon>
        <taxon>Micrococcales</taxon>
        <taxon>Microbacteriaceae</taxon>
        <taxon>Agrococcus</taxon>
    </lineage>
</organism>
<sequence length="228" mass="23335">MLQLEVAVSDVEGVRVAKAAGADRVELCVALEVGGLTPSLALVEHAVAAADGMGVHVLLRSRPGDFVVDADELALALRDAELVLAAGAAGIVVGPLLADGRFDLDAMRRLRELAGERTLVAHRGFDVRDDVEANVADLVAIGADRILTSGGADSAHEGAERIARAVAAADGRITVMAGGGIRPERIGELVAATGIADVHLSARTLAAPDAGFGARHRTDAAILARIAR</sequence>
<comment type="similarity">
    <text evidence="1 2">Belongs to the CutC family.</text>
</comment>
<dbReference type="HAMAP" id="MF_00795">
    <property type="entry name" value="CutC"/>
    <property type="match status" value="1"/>
</dbReference>
<dbReference type="Proteomes" id="UP001501599">
    <property type="component" value="Unassembled WGS sequence"/>
</dbReference>
<dbReference type="InterPro" id="IPR005627">
    <property type="entry name" value="CutC-like"/>
</dbReference>
<dbReference type="PANTHER" id="PTHR12598">
    <property type="entry name" value="COPPER HOMEOSTASIS PROTEIN CUTC"/>
    <property type="match status" value="1"/>
</dbReference>
<dbReference type="InterPro" id="IPR036822">
    <property type="entry name" value="CutC-like_dom_sf"/>
</dbReference>
<evidence type="ECO:0000313" key="3">
    <source>
        <dbReference type="EMBL" id="GAA2175430.1"/>
    </source>
</evidence>
<gene>
    <name evidence="2" type="primary">cutC</name>
    <name evidence="3" type="ORF">GCM10009846_25300</name>
</gene>